<proteinExistence type="predicted"/>
<dbReference type="EMBL" id="GGEC01076869">
    <property type="protein sequence ID" value="MBX57353.1"/>
    <property type="molecule type" value="Transcribed_RNA"/>
</dbReference>
<name>A0A2P2PRM9_RHIMU</name>
<sequence>MKSKTMDVLSYKSKHTDIYSSNRVDKKE</sequence>
<protein>
    <submittedName>
        <fullName evidence="1">Uncharacterized protein</fullName>
    </submittedName>
</protein>
<reference evidence="1" key="1">
    <citation type="submission" date="2018-02" db="EMBL/GenBank/DDBJ databases">
        <title>Rhizophora mucronata_Transcriptome.</title>
        <authorList>
            <person name="Meera S.P."/>
            <person name="Sreeshan A."/>
            <person name="Augustine A."/>
        </authorList>
    </citation>
    <scope>NUCLEOTIDE SEQUENCE</scope>
    <source>
        <tissue evidence="1">Leaf</tissue>
    </source>
</reference>
<organism evidence="1">
    <name type="scientific">Rhizophora mucronata</name>
    <name type="common">Asiatic mangrove</name>
    <dbReference type="NCBI Taxonomy" id="61149"/>
    <lineage>
        <taxon>Eukaryota</taxon>
        <taxon>Viridiplantae</taxon>
        <taxon>Streptophyta</taxon>
        <taxon>Embryophyta</taxon>
        <taxon>Tracheophyta</taxon>
        <taxon>Spermatophyta</taxon>
        <taxon>Magnoliopsida</taxon>
        <taxon>eudicotyledons</taxon>
        <taxon>Gunneridae</taxon>
        <taxon>Pentapetalae</taxon>
        <taxon>rosids</taxon>
        <taxon>fabids</taxon>
        <taxon>Malpighiales</taxon>
        <taxon>Rhizophoraceae</taxon>
        <taxon>Rhizophora</taxon>
    </lineage>
</organism>
<evidence type="ECO:0000313" key="1">
    <source>
        <dbReference type="EMBL" id="MBX57353.1"/>
    </source>
</evidence>
<accession>A0A2P2PRM9</accession>
<dbReference type="AlphaFoldDB" id="A0A2P2PRM9"/>